<dbReference type="EMBL" id="JBHFFA010000007">
    <property type="protein sequence ID" value="KAL2613412.1"/>
    <property type="molecule type" value="Genomic_DNA"/>
</dbReference>
<organism evidence="1 2">
    <name type="scientific">Riccia fluitans</name>
    <dbReference type="NCBI Taxonomy" id="41844"/>
    <lineage>
        <taxon>Eukaryota</taxon>
        <taxon>Viridiplantae</taxon>
        <taxon>Streptophyta</taxon>
        <taxon>Embryophyta</taxon>
        <taxon>Marchantiophyta</taxon>
        <taxon>Marchantiopsida</taxon>
        <taxon>Marchantiidae</taxon>
        <taxon>Marchantiales</taxon>
        <taxon>Ricciaceae</taxon>
        <taxon>Riccia</taxon>
    </lineage>
</organism>
<comment type="caution">
    <text evidence="1">The sequence shown here is derived from an EMBL/GenBank/DDBJ whole genome shotgun (WGS) entry which is preliminary data.</text>
</comment>
<reference evidence="1 2" key="1">
    <citation type="submission" date="2024-09" db="EMBL/GenBank/DDBJ databases">
        <title>Chromosome-scale assembly of Riccia fluitans.</title>
        <authorList>
            <person name="Paukszto L."/>
            <person name="Sawicki J."/>
            <person name="Karawczyk K."/>
            <person name="Piernik-Szablinska J."/>
            <person name="Szczecinska M."/>
            <person name="Mazdziarz M."/>
        </authorList>
    </citation>
    <scope>NUCLEOTIDE SEQUENCE [LARGE SCALE GENOMIC DNA]</scope>
    <source>
        <strain evidence="1">Rf_01</strain>
        <tissue evidence="1">Aerial parts of the thallus</tissue>
    </source>
</reference>
<proteinExistence type="predicted"/>
<gene>
    <name evidence="1" type="ORF">R1flu_025104</name>
</gene>
<evidence type="ECO:0000313" key="1">
    <source>
        <dbReference type="EMBL" id="KAL2613412.1"/>
    </source>
</evidence>
<name>A0ABD1XWT3_9MARC</name>
<dbReference type="Proteomes" id="UP001605036">
    <property type="component" value="Unassembled WGS sequence"/>
</dbReference>
<keyword evidence="2" id="KW-1185">Reference proteome</keyword>
<accession>A0ABD1XWT3</accession>
<evidence type="ECO:0008006" key="3">
    <source>
        <dbReference type="Google" id="ProtNLM"/>
    </source>
</evidence>
<protein>
    <recommendedName>
        <fullName evidence="3">Ribosomal protein S14</fullName>
    </recommendedName>
</protein>
<sequence length="92" mass="10389">MNVGTWMSNNLAVCERFHIPTKVVQLLAQEEQQKKPIRHPSPVIPLSAMKTLKKNAKYRAVCDFAATRKRISLQYNFSAGTYVIGELIAATR</sequence>
<dbReference type="AlphaFoldDB" id="A0ABD1XWT3"/>
<evidence type="ECO:0000313" key="2">
    <source>
        <dbReference type="Proteomes" id="UP001605036"/>
    </source>
</evidence>